<keyword evidence="3" id="KW-1185">Reference proteome</keyword>
<proteinExistence type="predicted"/>
<keyword evidence="2" id="KW-0808">Transferase</keyword>
<organism evidence="2 3">
    <name type="scientific">Silvibacterium dinghuense</name>
    <dbReference type="NCBI Taxonomy" id="1560006"/>
    <lineage>
        <taxon>Bacteria</taxon>
        <taxon>Pseudomonadati</taxon>
        <taxon>Acidobacteriota</taxon>
        <taxon>Terriglobia</taxon>
        <taxon>Terriglobales</taxon>
        <taxon>Acidobacteriaceae</taxon>
        <taxon>Silvibacterium</taxon>
    </lineage>
</organism>
<accession>A0A4Q1SK41</accession>
<dbReference type="PANTHER" id="PTHR41700">
    <property type="entry name" value="GCN5-RELATED N-ACETYLTRANSFERASE"/>
    <property type="match status" value="1"/>
</dbReference>
<evidence type="ECO:0000313" key="3">
    <source>
        <dbReference type="Proteomes" id="UP000290253"/>
    </source>
</evidence>
<dbReference type="Gene3D" id="3.40.630.30">
    <property type="match status" value="1"/>
</dbReference>
<name>A0A4Q1SK41_9BACT</name>
<dbReference type="AlphaFoldDB" id="A0A4Q1SK41"/>
<dbReference type="InterPro" id="IPR016181">
    <property type="entry name" value="Acyl_CoA_acyltransferase"/>
</dbReference>
<reference evidence="2 3" key="1">
    <citation type="journal article" date="2016" name="Int. J. Syst. Evol. Microbiol.">
        <title>Acidipila dinghuensis sp. nov., an acidobacterium isolated from forest soil.</title>
        <authorList>
            <person name="Jiang Y.W."/>
            <person name="Wang J."/>
            <person name="Chen M.H."/>
            <person name="Lv Y.Y."/>
            <person name="Qiu L.H."/>
        </authorList>
    </citation>
    <scope>NUCLEOTIDE SEQUENCE [LARGE SCALE GENOMIC DNA]</scope>
    <source>
        <strain evidence="2 3">DHOF10</strain>
    </source>
</reference>
<gene>
    <name evidence="2" type="ORF">ESZ00_00020</name>
</gene>
<evidence type="ECO:0000313" key="2">
    <source>
        <dbReference type="EMBL" id="RXS98048.1"/>
    </source>
</evidence>
<sequence length="270" mass="29582">MELRSCLGFEELDACVALQVETWGYADGDVIPRRSFTVAQAIGGQVIGAFDLSLTGKAEAKSLAGFAMAMPGVHPDASGEPEAYLHSHMLAVRAAYRNDGMGRRLKLFQRKEALSRGIRNMEWTFDPLEIKNAFLNIHRLGAIVRRYIPNFYGVSSSRLQAGLPSDRLVAEWYLDSPRVIATLGGVNLPTNDAAETIVVPRAIGEWKSAADSLDRAQKVQEENRGRFLDAFSRGLAVVGFERSENGDGIFRLDPFPQAQDAGKSGEARPL</sequence>
<dbReference type="OrthoDB" id="9797990at2"/>
<comment type="caution">
    <text evidence="2">The sequence shown here is derived from an EMBL/GenBank/DDBJ whole genome shotgun (WGS) entry which is preliminary data.</text>
</comment>
<dbReference type="Proteomes" id="UP000290253">
    <property type="component" value="Unassembled WGS sequence"/>
</dbReference>
<evidence type="ECO:0000256" key="1">
    <source>
        <dbReference type="SAM" id="MobiDB-lite"/>
    </source>
</evidence>
<protein>
    <submittedName>
        <fullName evidence="2">GNAT family N-acetyltransferase</fullName>
    </submittedName>
</protein>
<dbReference type="PANTHER" id="PTHR41700:SF1">
    <property type="entry name" value="N-ACETYLTRANSFERASE DOMAIN-CONTAINING PROTEIN"/>
    <property type="match status" value="1"/>
</dbReference>
<dbReference type="InterPro" id="IPR038764">
    <property type="entry name" value="GNAT_N_AcTrfase_prd"/>
</dbReference>
<dbReference type="EMBL" id="SDMK01000001">
    <property type="protein sequence ID" value="RXS98048.1"/>
    <property type="molecule type" value="Genomic_DNA"/>
</dbReference>
<dbReference type="GO" id="GO:0016740">
    <property type="term" value="F:transferase activity"/>
    <property type="evidence" value="ECO:0007669"/>
    <property type="project" value="UniProtKB-KW"/>
</dbReference>
<dbReference type="SUPFAM" id="SSF55729">
    <property type="entry name" value="Acyl-CoA N-acyltransferases (Nat)"/>
    <property type="match status" value="1"/>
</dbReference>
<feature type="region of interest" description="Disordered" evidence="1">
    <location>
        <begin position="251"/>
        <end position="270"/>
    </location>
</feature>